<gene>
    <name evidence="1" type="ORF">MSSD14B_13780</name>
</gene>
<sequence>MPDFTRDEILLRACKALVYNFANQVEEGRDVVHTRTFNYFLHPEDRYVYYGASVSVTDETKNHPEHAVPCAVLINECFRLLKEDKLSHDQIAHLLKKHWKIVRITKEESKKLDFELGYKSKMPDGWSFEEGDTFERFKLGKSS</sequence>
<dbReference type="EMBL" id="BGZI01000006">
    <property type="protein sequence ID" value="GBO87710.1"/>
    <property type="molecule type" value="Genomic_DNA"/>
</dbReference>
<evidence type="ECO:0000313" key="2">
    <source>
        <dbReference type="Proteomes" id="UP000387223"/>
    </source>
</evidence>
<reference evidence="1 2" key="1">
    <citation type="journal article" date="2019" name="J. Gen. Appl. Microbiol.">
        <title>Aerobic degradation of cis-dichloroethene by the marine bacterium Marinobacter salsuginis strain 5N-3.</title>
        <authorList>
            <person name="Inoue Y."/>
            <person name="Fukunaga Y."/>
            <person name="Katsumata H."/>
            <person name="Ohji S."/>
            <person name="Hosoyama A."/>
            <person name="Mori K."/>
            <person name="Ando K."/>
        </authorList>
    </citation>
    <scope>NUCLEOTIDE SEQUENCE [LARGE SCALE GENOMIC DNA]</scope>
    <source>
        <strain evidence="1 2">NBRC 109114</strain>
    </source>
</reference>
<organism evidence="1 2">
    <name type="scientific">Marinobacter salsuginis</name>
    <dbReference type="NCBI Taxonomy" id="418719"/>
    <lineage>
        <taxon>Bacteria</taxon>
        <taxon>Pseudomonadati</taxon>
        <taxon>Pseudomonadota</taxon>
        <taxon>Gammaproteobacteria</taxon>
        <taxon>Pseudomonadales</taxon>
        <taxon>Marinobacteraceae</taxon>
        <taxon>Marinobacter</taxon>
    </lineage>
</organism>
<dbReference type="RefSeq" id="WP_136629749.1">
    <property type="nucleotide sequence ID" value="NZ_BGZI01000006.1"/>
</dbReference>
<name>A0A5M3PXV0_9GAMM</name>
<protein>
    <submittedName>
        <fullName evidence="1">Uncharacterized protein</fullName>
    </submittedName>
</protein>
<evidence type="ECO:0000313" key="1">
    <source>
        <dbReference type="EMBL" id="GBO87710.1"/>
    </source>
</evidence>
<dbReference type="Proteomes" id="UP000387223">
    <property type="component" value="Unassembled WGS sequence"/>
</dbReference>
<comment type="caution">
    <text evidence="1">The sequence shown here is derived from an EMBL/GenBank/DDBJ whole genome shotgun (WGS) entry which is preliminary data.</text>
</comment>
<accession>A0A5M3PXV0</accession>
<dbReference type="AlphaFoldDB" id="A0A5M3PXV0"/>
<proteinExistence type="predicted"/>